<dbReference type="PANTHER" id="PTHR17453">
    <property type="entry name" value="SIGNAL RECOGNITION PARTICLE 19 KD PROTEIN"/>
    <property type="match status" value="1"/>
</dbReference>
<evidence type="ECO:0000256" key="4">
    <source>
        <dbReference type="ARBA" id="ARBA00023274"/>
    </source>
</evidence>
<keyword evidence="3 5" id="KW-0733">Signal recognition particle</keyword>
<evidence type="ECO:0000313" key="7">
    <source>
        <dbReference type="EMBL" id="NQS79170.1"/>
    </source>
</evidence>
<dbReference type="OrthoDB" id="56356at2157"/>
<gene>
    <name evidence="6" type="primary">srp</name>
    <name evidence="5" type="synonym">srp19</name>
    <name evidence="7" type="ORF">HQQ74_10835</name>
    <name evidence="6" type="ORF">MMAB1_0546</name>
</gene>
<accession>A0A0X3BI93</accession>
<keyword evidence="4 5" id="KW-0687">Ribonucleoprotein</keyword>
<dbReference type="KEGG" id="mema:MMAB1_0546"/>
<evidence type="ECO:0000256" key="1">
    <source>
        <dbReference type="ARBA" id="ARBA00004496"/>
    </source>
</evidence>
<evidence type="ECO:0000256" key="5">
    <source>
        <dbReference type="HAMAP-Rule" id="MF_00305"/>
    </source>
</evidence>
<dbReference type="Proteomes" id="UP000069850">
    <property type="component" value="Chromosome 1"/>
</dbReference>
<reference evidence="6 8" key="1">
    <citation type="submission" date="2016-01" db="EMBL/GenBank/DDBJ databases">
        <authorList>
            <person name="Manzoor S."/>
        </authorList>
    </citation>
    <scope>NUCLEOTIDE SEQUENCE [LARGE SCALE GENOMIC DNA]</scope>
    <source>
        <strain evidence="6">Methanoculleus sp MAB1</strain>
    </source>
</reference>
<name>A0A0X3BI93_9EURY</name>
<dbReference type="RefSeq" id="WP_062261748.1">
    <property type="nucleotide sequence ID" value="NZ_BSDU01000003.1"/>
</dbReference>
<dbReference type="GO" id="GO:0008312">
    <property type="term" value="F:7S RNA binding"/>
    <property type="evidence" value="ECO:0007669"/>
    <property type="project" value="UniProtKB-UniRule"/>
</dbReference>
<organism evidence="6 8">
    <name type="scientific">Methanoculleus bourgensis</name>
    <dbReference type="NCBI Taxonomy" id="83986"/>
    <lineage>
        <taxon>Archaea</taxon>
        <taxon>Methanobacteriati</taxon>
        <taxon>Methanobacteriota</taxon>
        <taxon>Stenosarchaea group</taxon>
        <taxon>Methanomicrobia</taxon>
        <taxon>Methanomicrobiales</taxon>
        <taxon>Methanomicrobiaceae</taxon>
        <taxon>Methanoculleus</taxon>
    </lineage>
</organism>
<evidence type="ECO:0000256" key="2">
    <source>
        <dbReference type="ARBA" id="ARBA00022490"/>
    </source>
</evidence>
<dbReference type="Proteomes" id="UP000737555">
    <property type="component" value="Unassembled WGS sequence"/>
</dbReference>
<dbReference type="Pfam" id="PF01922">
    <property type="entry name" value="SRP19"/>
    <property type="match status" value="1"/>
</dbReference>
<dbReference type="InterPro" id="IPR036521">
    <property type="entry name" value="SRP19-like_sf"/>
</dbReference>
<evidence type="ECO:0000313" key="8">
    <source>
        <dbReference type="Proteomes" id="UP000069850"/>
    </source>
</evidence>
<sequence>MSAERILYPCYFDATLQRREGRRVPKELGVKSPDLPAIEAVLRKMKVPYRLEEHHHPARWAEREGRLVAEWEGSKEDLIRRVAKRLGDRK</sequence>
<comment type="subunit">
    <text evidence="5">Part of the signal recognition particle protein translocation system, which is composed of SRP and FtsY. Archaeal SRP consists of a 7S RNA molecule of 300 nucleotides and two protein subunits: SRP54 and SRP19.</text>
</comment>
<proteinExistence type="inferred from homology"/>
<dbReference type="SUPFAM" id="SSF69695">
    <property type="entry name" value="SRP19"/>
    <property type="match status" value="1"/>
</dbReference>
<dbReference type="GeneID" id="27136599"/>
<dbReference type="PANTHER" id="PTHR17453:SF0">
    <property type="entry name" value="SIGNAL RECOGNITION PARTICLE 19 KDA PROTEIN"/>
    <property type="match status" value="1"/>
</dbReference>
<dbReference type="AlphaFoldDB" id="A0A0X3BI93"/>
<dbReference type="GO" id="GO:0048500">
    <property type="term" value="C:signal recognition particle"/>
    <property type="evidence" value="ECO:0007669"/>
    <property type="project" value="UniProtKB-UniRule"/>
</dbReference>
<dbReference type="InterPro" id="IPR002778">
    <property type="entry name" value="Signal_recog_particle_SRP19"/>
</dbReference>
<comment type="function">
    <text evidence="5">Involved in targeting and insertion of nascent membrane proteins into the cytoplasmic membrane. Binds directly to 7S RNA and mediates binding of the 54 kDa subunit of the SRP.</text>
</comment>
<dbReference type="InterPro" id="IPR022938">
    <property type="entry name" value="SRP19_arc-type"/>
</dbReference>
<dbReference type="GO" id="GO:0006617">
    <property type="term" value="P:SRP-dependent cotranslational protein targeting to membrane, signal sequence recognition"/>
    <property type="evidence" value="ECO:0007669"/>
    <property type="project" value="TreeGrafter"/>
</dbReference>
<dbReference type="EMBL" id="JABMJE010000233">
    <property type="protein sequence ID" value="NQS79170.1"/>
    <property type="molecule type" value="Genomic_DNA"/>
</dbReference>
<dbReference type="Gene3D" id="3.30.56.30">
    <property type="entry name" value="Signal recognition particle, SRP19-like subunit"/>
    <property type="match status" value="1"/>
</dbReference>
<dbReference type="EMBL" id="LT158599">
    <property type="protein sequence ID" value="CVK31763.1"/>
    <property type="molecule type" value="Genomic_DNA"/>
</dbReference>
<evidence type="ECO:0000313" key="6">
    <source>
        <dbReference type="EMBL" id="CVK31763.1"/>
    </source>
</evidence>
<dbReference type="HAMAP" id="MF_00305">
    <property type="entry name" value="SRP19"/>
    <property type="match status" value="1"/>
</dbReference>
<keyword evidence="2 5" id="KW-0963">Cytoplasm</keyword>
<protein>
    <recommendedName>
        <fullName evidence="5">Signal recognition particle 19 kDa protein</fullName>
        <shortName evidence="5">SRP19</shortName>
    </recommendedName>
</protein>
<evidence type="ECO:0000256" key="3">
    <source>
        <dbReference type="ARBA" id="ARBA00023135"/>
    </source>
</evidence>
<reference evidence="7" key="2">
    <citation type="submission" date="2020-05" db="EMBL/GenBank/DDBJ databases">
        <title>The first insight into the ecology of ammonia-tolerant syntrophic propionate oxidizing bacteria.</title>
        <authorList>
            <person name="Singh A."/>
            <person name="Schnurer A."/>
            <person name="Westerholm M."/>
        </authorList>
    </citation>
    <scope>NUCLEOTIDE SEQUENCE</scope>
    <source>
        <strain evidence="7">MAG54</strain>
    </source>
</reference>
<comment type="subcellular location">
    <subcellularLocation>
        <location evidence="1 5">Cytoplasm</location>
    </subcellularLocation>
</comment>
<keyword evidence="5" id="KW-0694">RNA-binding</keyword>
<comment type="similarity">
    <text evidence="5">Belongs to the SRP19 family.</text>
</comment>